<evidence type="ECO:0000313" key="2">
    <source>
        <dbReference type="EMBL" id="QRZ36087.1"/>
    </source>
</evidence>
<protein>
    <recommendedName>
        <fullName evidence="4">Mobilization protein</fullName>
    </recommendedName>
</protein>
<reference evidence="2" key="1">
    <citation type="journal article" date="2020" name="Mol. Microbiol.">
        <title>The CWPS Rubik's cube: Linking diversity of cell wall polysaccharide structures with the encoded biosynthetic machinery of selected Lactococcus lactis strains.</title>
        <authorList>
            <person name="Mahony J."/>
            <person name="Frantzen C."/>
            <person name="Vinogradov E."/>
            <person name="Sadovskaya I."/>
            <person name="Theodorou I."/>
            <person name="Kelleher P."/>
            <person name="Chapot-Chartier M.P."/>
            <person name="Cambillau C."/>
            <person name="Holo H."/>
            <person name="van Sinderen D."/>
        </authorList>
    </citation>
    <scope>NUCLEOTIDE SEQUENCE</scope>
    <source>
        <strain evidence="2">223</strain>
    </source>
</reference>
<feature type="region of interest" description="Disordered" evidence="1">
    <location>
        <begin position="287"/>
        <end position="308"/>
    </location>
</feature>
<sequence length="473" mass="54231">MERSTSIVKSNKSRKRNLSHNNRQYSNEPHIDKTLTKNNTLYYRNEQGDLTSKGGDPLYYEYVANPDYEKNTINNLFSNQVNQFNNAQKGNRNRILDGMYEHMASTVGKRGGYNTERELILAVGSKEDFKDMSEAEIKAEQELRHKVIDDFILGFEERYPSIRITQAHLHEDERNTDKDAEPYLSYVNPHAHIDFVPMPVEEFTKKGKPKKPSASMNKALLDMFPNAENDTTKAFEAFMADARSYIDELASEYDPTHVRKEVGSHDYKKVNEYKEFKDRENALNARETELDSRKKELDSRETELDDKDADVSQRLSNVKMREERVKDKEADILNANLTVVSAIGKHYGSTHFTNDSVVFGSPEGAEMLSKRSLTGNVDLLMQLTETRLKRVSVRENEVSYKERTFREEQGRFADSVDVFAKLVDKSFPSSNANAVINSYVLGDSRYKTEAEILSKAARVSPQKFGKDMGDLEL</sequence>
<feature type="region of interest" description="Disordered" evidence="1">
    <location>
        <begin position="1"/>
        <end position="30"/>
    </location>
</feature>
<geneLocation type="plasmid" evidence="2 3">
    <name>p223H</name>
</geneLocation>
<keyword evidence="2" id="KW-0614">Plasmid</keyword>
<dbReference type="Gene3D" id="3.30.930.30">
    <property type="match status" value="1"/>
</dbReference>
<organism evidence="2 3">
    <name type="scientific">Lactococcus lactis subsp. lactis</name>
    <name type="common">Streptococcus lactis</name>
    <dbReference type="NCBI Taxonomy" id="1360"/>
    <lineage>
        <taxon>Bacteria</taxon>
        <taxon>Bacillati</taxon>
        <taxon>Bacillota</taxon>
        <taxon>Bacilli</taxon>
        <taxon>Lactobacillales</taxon>
        <taxon>Streptococcaceae</taxon>
        <taxon>Lactococcus</taxon>
    </lineage>
</organism>
<feature type="compositionally biased region" description="Basic and acidic residues" evidence="1">
    <location>
        <begin position="287"/>
        <end position="302"/>
    </location>
</feature>
<gene>
    <name evidence="2" type="ORF">LL223_04055</name>
</gene>
<dbReference type="EMBL" id="CP031929">
    <property type="protein sequence ID" value="QRZ36087.1"/>
    <property type="molecule type" value="Genomic_DNA"/>
</dbReference>
<reference evidence="2" key="2">
    <citation type="submission" date="2023-04" db="EMBL/GenBank/DDBJ databases">
        <authorList>
            <person name="McDonnell B."/>
        </authorList>
    </citation>
    <scope>NUCLEOTIDE SEQUENCE</scope>
    <source>
        <strain evidence="2">223</strain>
        <plasmid evidence="2">p223H</plasmid>
    </source>
</reference>
<proteinExistence type="predicted"/>
<dbReference type="RefSeq" id="WP_205288604.1">
    <property type="nucleotide sequence ID" value="NZ_CP031929.2"/>
</dbReference>
<accession>A0AAJ4T320</accession>
<evidence type="ECO:0000313" key="3">
    <source>
        <dbReference type="Proteomes" id="UP000663169"/>
    </source>
</evidence>
<dbReference type="AlphaFoldDB" id="A0AAJ4T320"/>
<name>A0AAJ4T320_LACLL</name>
<evidence type="ECO:0000256" key="1">
    <source>
        <dbReference type="SAM" id="MobiDB-lite"/>
    </source>
</evidence>
<feature type="compositionally biased region" description="Polar residues" evidence="1">
    <location>
        <begin position="1"/>
        <end position="10"/>
    </location>
</feature>
<dbReference type="Proteomes" id="UP000663169">
    <property type="component" value="Plasmid p223H"/>
</dbReference>
<evidence type="ECO:0008006" key="4">
    <source>
        <dbReference type="Google" id="ProtNLM"/>
    </source>
</evidence>